<dbReference type="EMBL" id="RJSE01000007">
    <property type="protein sequence ID" value="RNL62720.1"/>
    <property type="molecule type" value="Genomic_DNA"/>
</dbReference>
<keyword evidence="2" id="KW-0378">Hydrolase</keyword>
<dbReference type="Gene3D" id="3.60.15.10">
    <property type="entry name" value="Ribonuclease Z/Hydroxyacylglutathione hydrolase-like"/>
    <property type="match status" value="1"/>
</dbReference>
<dbReference type="InterPro" id="IPR001279">
    <property type="entry name" value="Metallo-B-lactamas"/>
</dbReference>
<organism evidence="2 3">
    <name type="scientific">Nocardioides marmoriginsengisoli</name>
    <dbReference type="NCBI Taxonomy" id="661483"/>
    <lineage>
        <taxon>Bacteria</taxon>
        <taxon>Bacillati</taxon>
        <taxon>Actinomycetota</taxon>
        <taxon>Actinomycetes</taxon>
        <taxon>Propionibacteriales</taxon>
        <taxon>Nocardioidaceae</taxon>
        <taxon>Nocardioides</taxon>
    </lineage>
</organism>
<evidence type="ECO:0000313" key="3">
    <source>
        <dbReference type="Proteomes" id="UP000267128"/>
    </source>
</evidence>
<accession>A0A3N0CH03</accession>
<dbReference type="RefSeq" id="WP_123228015.1">
    <property type="nucleotide sequence ID" value="NZ_RJSE01000007.1"/>
</dbReference>
<dbReference type="SUPFAM" id="SSF56281">
    <property type="entry name" value="Metallo-hydrolase/oxidoreductase"/>
    <property type="match status" value="1"/>
</dbReference>
<name>A0A3N0CH03_9ACTN</name>
<dbReference type="InterPro" id="IPR050855">
    <property type="entry name" value="NDM-1-like"/>
</dbReference>
<evidence type="ECO:0000259" key="1">
    <source>
        <dbReference type="SMART" id="SM00849"/>
    </source>
</evidence>
<reference evidence="2 3" key="1">
    <citation type="submission" date="2018-11" db="EMBL/GenBank/DDBJ databases">
        <authorList>
            <person name="Li F."/>
        </authorList>
    </citation>
    <scope>NUCLEOTIDE SEQUENCE [LARGE SCALE GENOMIC DNA]</scope>
    <source>
        <strain evidence="2 3">Gsoil 097</strain>
    </source>
</reference>
<evidence type="ECO:0000313" key="2">
    <source>
        <dbReference type="EMBL" id="RNL62720.1"/>
    </source>
</evidence>
<dbReference type="GO" id="GO:0016787">
    <property type="term" value="F:hydrolase activity"/>
    <property type="evidence" value="ECO:0007669"/>
    <property type="project" value="UniProtKB-KW"/>
</dbReference>
<dbReference type="OrthoDB" id="2273115at2"/>
<keyword evidence="3" id="KW-1185">Reference proteome</keyword>
<sequence length="286" mass="31098">MTQLQYDLFVTPSVSQSSGTLNLPNGDPMEWSPTATTLIYGKHDAVLVDPPFTRATTAKMLAWVERTGRVITEIYITHGHGDHWLGAPVVLERFPDAVVRATAGTKALMADLDSAESREEFWGLLFPDQIPTAPVDVQVVGEEGLSLEGESLIPIEVGHTDSDDTTVLWVPSLKLAVAGDVVYNGVHLSLAESAGGGRDSWRQALDQVESLGAEYVVASHKDPTRRDDPADIGRTRRYLDDVDTQLPISATPLEFFEGMNRLHPERINPGVLWFGALTLLGGASTK</sequence>
<dbReference type="Proteomes" id="UP000267128">
    <property type="component" value="Unassembled WGS sequence"/>
</dbReference>
<dbReference type="SMART" id="SM00849">
    <property type="entry name" value="Lactamase_B"/>
    <property type="match status" value="1"/>
</dbReference>
<protein>
    <submittedName>
        <fullName evidence="2">MBL fold metallo-hydrolase</fullName>
    </submittedName>
</protein>
<proteinExistence type="predicted"/>
<dbReference type="AlphaFoldDB" id="A0A3N0CH03"/>
<comment type="caution">
    <text evidence="2">The sequence shown here is derived from an EMBL/GenBank/DDBJ whole genome shotgun (WGS) entry which is preliminary data.</text>
</comment>
<dbReference type="InterPro" id="IPR036866">
    <property type="entry name" value="RibonucZ/Hydroxyglut_hydro"/>
</dbReference>
<feature type="domain" description="Metallo-beta-lactamase" evidence="1">
    <location>
        <begin position="33"/>
        <end position="220"/>
    </location>
</feature>
<dbReference type="PANTHER" id="PTHR42951:SF14">
    <property type="entry name" value="METALLO-BETA-LACTAMASE SUPERFAMILY PROTEIN"/>
    <property type="match status" value="1"/>
</dbReference>
<dbReference type="CDD" id="cd07739">
    <property type="entry name" value="metallo-hydrolase-like_MBL-fold"/>
    <property type="match status" value="1"/>
</dbReference>
<gene>
    <name evidence="2" type="ORF">EFK50_13295</name>
</gene>
<dbReference type="Pfam" id="PF00753">
    <property type="entry name" value="Lactamase_B"/>
    <property type="match status" value="1"/>
</dbReference>
<dbReference type="PANTHER" id="PTHR42951">
    <property type="entry name" value="METALLO-BETA-LACTAMASE DOMAIN-CONTAINING"/>
    <property type="match status" value="1"/>
</dbReference>